<organism evidence="13 14">
    <name type="scientific">Candidatus Synchoanobacter obligatus</name>
    <dbReference type="NCBI Taxonomy" id="2919597"/>
    <lineage>
        <taxon>Bacteria</taxon>
        <taxon>Pseudomonadati</taxon>
        <taxon>Pseudomonadota</taxon>
        <taxon>Gammaproteobacteria</taxon>
        <taxon>Candidatus Comchoanobacterales</taxon>
        <taxon>Candidatus Comchoanobacteraceae</taxon>
        <taxon>Candidatus Synchoanobacter</taxon>
    </lineage>
</organism>
<dbReference type="CDD" id="cd04459">
    <property type="entry name" value="Rho_CSD"/>
    <property type="match status" value="1"/>
</dbReference>
<evidence type="ECO:0000259" key="12">
    <source>
        <dbReference type="PROSITE" id="PS51856"/>
    </source>
</evidence>
<feature type="binding site" evidence="9">
    <location>
        <begin position="185"/>
        <end position="190"/>
    </location>
    <ligand>
        <name>ATP</name>
        <dbReference type="ChEBI" id="CHEBI:30616"/>
    </ligand>
</feature>
<evidence type="ECO:0000313" key="14">
    <source>
        <dbReference type="Proteomes" id="UP001320768"/>
    </source>
</evidence>
<dbReference type="EC" id="3.6.4.-" evidence="9 10"/>
<dbReference type="InterPro" id="IPR011112">
    <property type="entry name" value="Rho-like_N"/>
</dbReference>
<dbReference type="InterPro" id="IPR027417">
    <property type="entry name" value="P-loop_NTPase"/>
</dbReference>
<dbReference type="SMART" id="SM00382">
    <property type="entry name" value="AAA"/>
    <property type="match status" value="1"/>
</dbReference>
<evidence type="ECO:0000256" key="7">
    <source>
        <dbReference type="ARBA" id="ARBA00023015"/>
    </source>
</evidence>
<gene>
    <name evidence="9 13" type="primary">rho</name>
    <name evidence="13" type="ORF">MKS91_03035</name>
</gene>
<feature type="binding site" evidence="9">
    <location>
        <begin position="173"/>
        <end position="178"/>
    </location>
    <ligand>
        <name>ATP</name>
        <dbReference type="ChEBI" id="CHEBI:30616"/>
    </ligand>
</feature>
<dbReference type="Pfam" id="PF00006">
    <property type="entry name" value="ATP-synt_ab"/>
    <property type="match status" value="1"/>
</dbReference>
<dbReference type="Gene3D" id="1.10.720.10">
    <property type="match status" value="1"/>
</dbReference>
<dbReference type="Gene3D" id="3.40.50.300">
    <property type="entry name" value="P-loop containing nucleotide triphosphate hydrolases"/>
    <property type="match status" value="1"/>
</dbReference>
<dbReference type="NCBIfam" id="NF006886">
    <property type="entry name" value="PRK09376.1"/>
    <property type="match status" value="1"/>
</dbReference>
<sequence length="423" mass="47369">MNLIDLRNMDIKALHAKAKSIGLEYNRQSRQELLFAIQKLLSKKGAKMILEGPSSGVLEIVQDGYGFLRSPQTSYHPGPDDIYVPPQIIKQYRLKTGVIFSKVTLRPPNRGERYFAVDEVFEVNMRPVQEQVLLVPFGDKPAEFPTEWLQLEQGSGHKSDTIGRMIDIVAPIGKGQRSLIVAPPKTGKTVMLQSIANAILKSNPECKVFMLLLDERPEEVTDNMRSVDAEIIASPFDNPPSRHIQVAEMVLAKAKRLAESGDDVVIFLDSITRLARAYNHVAATDNKILSGGISASALQRPKRFFGAARNLMDGGSLSIIATALIDTGSKADEVIYEEFKGTGNHEIHLMRHLAQKRIYPALDVKQSGTRKEEILVSAEYLNYCWILRKYLQTMDEAQATELVIQRVQATKTNEKFFESMKET</sequence>
<dbReference type="RefSeq" id="WP_258569784.1">
    <property type="nucleotide sequence ID" value="NZ_JAKUDN010000002.1"/>
</dbReference>
<evidence type="ECO:0000256" key="10">
    <source>
        <dbReference type="NCBIfam" id="TIGR00767"/>
    </source>
</evidence>
<evidence type="ECO:0000256" key="1">
    <source>
        <dbReference type="ARBA" id="ARBA00022472"/>
    </source>
</evidence>
<dbReference type="InterPro" id="IPR003593">
    <property type="entry name" value="AAA+_ATPase"/>
</dbReference>
<dbReference type="PROSITE" id="PS51856">
    <property type="entry name" value="RHO_RNA_BD"/>
    <property type="match status" value="1"/>
</dbReference>
<keyword evidence="7 9" id="KW-0805">Transcription regulation</keyword>
<proteinExistence type="inferred from homology"/>
<evidence type="ECO:0000256" key="11">
    <source>
        <dbReference type="PROSITE-ProRule" id="PRU01203"/>
    </source>
</evidence>
<dbReference type="SUPFAM" id="SSF50249">
    <property type="entry name" value="Nucleic acid-binding proteins"/>
    <property type="match status" value="1"/>
</dbReference>
<dbReference type="HAMAP" id="MF_01884">
    <property type="entry name" value="Rho"/>
    <property type="match status" value="1"/>
</dbReference>
<name>A0ABT1L5S2_9GAMM</name>
<dbReference type="PANTHER" id="PTHR46425">
    <property type="entry name" value="TRANSCRIPTION TERMINATION FACTOR RHO"/>
    <property type="match status" value="1"/>
</dbReference>
<dbReference type="Pfam" id="PF07497">
    <property type="entry name" value="Rho_RNA_bind"/>
    <property type="match status" value="1"/>
</dbReference>
<evidence type="ECO:0000313" key="13">
    <source>
        <dbReference type="EMBL" id="MCP8352261.1"/>
    </source>
</evidence>
<keyword evidence="2 9" id="KW-0547">Nucleotide-binding</keyword>
<keyword evidence="5 9" id="KW-0067">ATP-binding</keyword>
<evidence type="ECO:0000256" key="2">
    <source>
        <dbReference type="ARBA" id="ARBA00022741"/>
    </source>
</evidence>
<evidence type="ECO:0000256" key="3">
    <source>
        <dbReference type="ARBA" id="ARBA00022801"/>
    </source>
</evidence>
<dbReference type="InterPro" id="IPR012340">
    <property type="entry name" value="NA-bd_OB-fold"/>
</dbReference>
<dbReference type="Pfam" id="PF07498">
    <property type="entry name" value="Rho_N"/>
    <property type="match status" value="1"/>
</dbReference>
<keyword evidence="4 9" id="KW-0347">Helicase</keyword>
<keyword evidence="8 9" id="KW-0804">Transcription</keyword>
<feature type="domain" description="Rho RNA-BD" evidence="12">
    <location>
        <begin position="51"/>
        <end position="127"/>
    </location>
</feature>
<evidence type="ECO:0000256" key="5">
    <source>
        <dbReference type="ARBA" id="ARBA00022840"/>
    </source>
</evidence>
<dbReference type="SUPFAM" id="SSF52540">
    <property type="entry name" value="P-loop containing nucleoside triphosphate hydrolases"/>
    <property type="match status" value="1"/>
</dbReference>
<feature type="binding site" evidence="9">
    <location>
        <position position="216"/>
    </location>
    <ligand>
        <name>ATP</name>
        <dbReference type="ChEBI" id="CHEBI:30616"/>
    </ligand>
</feature>
<dbReference type="InterPro" id="IPR000194">
    <property type="entry name" value="ATPase_F1/V1/A1_a/bsu_nucl-bd"/>
</dbReference>
<dbReference type="InterPro" id="IPR011113">
    <property type="entry name" value="Rho_RNA-bd"/>
</dbReference>
<keyword evidence="3 9" id="KW-0378">Hydrolase</keyword>
<comment type="caution">
    <text evidence="13">The sequence shown here is derived from an EMBL/GenBank/DDBJ whole genome shotgun (WGS) entry which is preliminary data.</text>
</comment>
<dbReference type="GO" id="GO:0016787">
    <property type="term" value="F:hydrolase activity"/>
    <property type="evidence" value="ECO:0007669"/>
    <property type="project" value="UniProtKB-KW"/>
</dbReference>
<comment type="function">
    <text evidence="9">Facilitates transcription termination by a mechanism that involves Rho binding to the nascent RNA, activation of Rho's RNA-dependent ATPase activity, and release of the mRNA from the DNA template.</text>
</comment>
<protein>
    <recommendedName>
        <fullName evidence="9 10">Transcription termination factor Rho</fullName>
        <ecNumber evidence="9 10">3.6.4.-</ecNumber>
    </recommendedName>
    <alternativeName>
        <fullName evidence="9">ATP-dependent helicase Rho</fullName>
    </alternativeName>
</protein>
<evidence type="ECO:0000256" key="9">
    <source>
        <dbReference type="HAMAP-Rule" id="MF_01884"/>
    </source>
</evidence>
<keyword evidence="6 9" id="KW-0694">RNA-binding</keyword>
<dbReference type="Gene3D" id="2.40.50.140">
    <property type="entry name" value="Nucleic acid-binding proteins"/>
    <property type="match status" value="1"/>
</dbReference>
<dbReference type="NCBIfam" id="TIGR00767">
    <property type="entry name" value="rho"/>
    <property type="match status" value="1"/>
</dbReference>
<keyword evidence="1 9" id="KW-0806">Transcription termination</keyword>
<comment type="caution">
    <text evidence="9">Lacks conserved residue(s) required for the propagation of feature annotation.</text>
</comment>
<dbReference type="EMBL" id="JAKUDN010000002">
    <property type="protein sequence ID" value="MCP8352261.1"/>
    <property type="molecule type" value="Genomic_DNA"/>
</dbReference>
<comment type="similarity">
    <text evidence="9 11">Belongs to the Rho family.</text>
</comment>
<evidence type="ECO:0000256" key="6">
    <source>
        <dbReference type="ARBA" id="ARBA00022884"/>
    </source>
</evidence>
<comment type="subunit">
    <text evidence="9">Homohexamer. The homohexamer assembles into an open ring structure.</text>
</comment>
<dbReference type="CDD" id="cd01128">
    <property type="entry name" value="rho_factor_C"/>
    <property type="match status" value="1"/>
</dbReference>
<keyword evidence="14" id="KW-1185">Reference proteome</keyword>
<dbReference type="SMART" id="SM00959">
    <property type="entry name" value="Rho_N"/>
    <property type="match status" value="1"/>
</dbReference>
<dbReference type="Proteomes" id="UP001320768">
    <property type="component" value="Unassembled WGS sequence"/>
</dbReference>
<accession>A0ABT1L5S2</accession>
<reference evidence="13 14" key="1">
    <citation type="journal article" date="2022" name="Nat. Microbiol.">
        <title>The microbiome of a bacterivorous marine choanoflagellate contains a resource-demanding obligate bacterial associate.</title>
        <authorList>
            <person name="Needham D.M."/>
            <person name="Poirier C."/>
            <person name="Bachy C."/>
            <person name="George E.E."/>
            <person name="Wilken S."/>
            <person name="Yung C.C.M."/>
            <person name="Limardo A.J."/>
            <person name="Morando M."/>
            <person name="Sudek L."/>
            <person name="Malmstrom R.R."/>
            <person name="Keeling P.J."/>
            <person name="Santoro A.E."/>
            <person name="Worden A.Z."/>
        </authorList>
    </citation>
    <scope>NUCLEOTIDE SEQUENCE [LARGE SCALE GENOMIC DNA]</scope>
    <source>
        <strain evidence="13 14">Comchoano-2</strain>
    </source>
</reference>
<dbReference type="PANTHER" id="PTHR46425:SF1">
    <property type="entry name" value="TRANSCRIPTION TERMINATION FACTOR RHO"/>
    <property type="match status" value="1"/>
</dbReference>
<evidence type="ECO:0000256" key="4">
    <source>
        <dbReference type="ARBA" id="ARBA00022806"/>
    </source>
</evidence>
<dbReference type="InterPro" id="IPR041703">
    <property type="entry name" value="Rho_factor_ATP-bd"/>
</dbReference>
<dbReference type="InterPro" id="IPR004665">
    <property type="entry name" value="Term_rho"/>
</dbReference>
<evidence type="ECO:0000256" key="8">
    <source>
        <dbReference type="ARBA" id="ARBA00023163"/>
    </source>
</evidence>